<sequence length="21" mass="2552">MVLWNGAISHLTLFLEFYCFF</sequence>
<evidence type="ECO:0000313" key="1">
    <source>
        <dbReference type="EMBL" id="JAH03365.1"/>
    </source>
</evidence>
<protein>
    <submittedName>
        <fullName evidence="1">Uncharacterized protein</fullName>
    </submittedName>
</protein>
<reference evidence="1" key="2">
    <citation type="journal article" date="2015" name="Fish Shellfish Immunol.">
        <title>Early steps in the European eel (Anguilla anguilla)-Vibrio vulnificus interaction in the gills: Role of the RtxA13 toxin.</title>
        <authorList>
            <person name="Callol A."/>
            <person name="Pajuelo D."/>
            <person name="Ebbesson L."/>
            <person name="Teles M."/>
            <person name="MacKenzie S."/>
            <person name="Amaro C."/>
        </authorList>
    </citation>
    <scope>NUCLEOTIDE SEQUENCE</scope>
</reference>
<accession>A0A0E9PH29</accession>
<proteinExistence type="predicted"/>
<name>A0A0E9PH29_ANGAN</name>
<organism evidence="1">
    <name type="scientific">Anguilla anguilla</name>
    <name type="common">European freshwater eel</name>
    <name type="synonym">Muraena anguilla</name>
    <dbReference type="NCBI Taxonomy" id="7936"/>
    <lineage>
        <taxon>Eukaryota</taxon>
        <taxon>Metazoa</taxon>
        <taxon>Chordata</taxon>
        <taxon>Craniata</taxon>
        <taxon>Vertebrata</taxon>
        <taxon>Euteleostomi</taxon>
        <taxon>Actinopterygii</taxon>
        <taxon>Neopterygii</taxon>
        <taxon>Teleostei</taxon>
        <taxon>Anguilliformes</taxon>
        <taxon>Anguillidae</taxon>
        <taxon>Anguilla</taxon>
    </lineage>
</organism>
<dbReference type="EMBL" id="GBXM01105212">
    <property type="protein sequence ID" value="JAH03365.1"/>
    <property type="molecule type" value="Transcribed_RNA"/>
</dbReference>
<reference evidence="1" key="1">
    <citation type="submission" date="2014-11" db="EMBL/GenBank/DDBJ databases">
        <authorList>
            <person name="Amaro Gonzalez C."/>
        </authorList>
    </citation>
    <scope>NUCLEOTIDE SEQUENCE</scope>
</reference>
<dbReference type="AlphaFoldDB" id="A0A0E9PH29"/>